<name>A0A286EAT2_9ACTN</name>
<dbReference type="GO" id="GO:0005829">
    <property type="term" value="C:cytosol"/>
    <property type="evidence" value="ECO:0007669"/>
    <property type="project" value="TreeGrafter"/>
</dbReference>
<accession>A0A286EAT2</accession>
<dbReference type="Gene3D" id="3.30.559.30">
    <property type="entry name" value="Nonribosomal peptide synthetase, condensation domain"/>
    <property type="match status" value="1"/>
</dbReference>
<protein>
    <submittedName>
        <fullName evidence="2">Condensation domain-containing protein</fullName>
    </submittedName>
</protein>
<sequence length="454" mass="50547">MSKQSRGKIEDVLSLSPLQEGFVFLHLMGEEELDVFVSQYSFDIEGELDSTAMRNAATALLQRHANLRASFRQRGSGQWVQVIHRGLEPTWQEKDLSGLSAAEQEEELDRIAAEDYWKRFDLSRPPLIRFTLIRLGGNTFRFIMTNHHILLDGWSRPLVLRDLMSLYGSGGDITVLPHARPYRDYLRWLDAQDRNAAQDAWSSALAGLEGGTLVVPDPEPVVTPPKRLDVPLDEETGHALVEYARTHGLTVNTVLQGAWALMLSQIQGHHDVVFGTTVSGRPAELSGVESMVGLFINTLPLRVRLDPAETVTDFLRRIQSEQAHVLDYQWASLADIQRWAGTGKLFDTAVVFENFPFDASELDRETDSARLRVALANSVGNNDFALYLIAHMRNGALRLSLGNRAELFDEETIRSIAARLVATLRGLVGGCGGGLVGRLELLAAGERRLVEEWG</sequence>
<evidence type="ECO:0000313" key="3">
    <source>
        <dbReference type="Proteomes" id="UP000219072"/>
    </source>
</evidence>
<dbReference type="InterPro" id="IPR023213">
    <property type="entry name" value="CAT-like_dom_sf"/>
</dbReference>
<dbReference type="InterPro" id="IPR001242">
    <property type="entry name" value="Condensation_dom"/>
</dbReference>
<gene>
    <name evidence="2" type="ORF">SAMN06297387_1491</name>
</gene>
<dbReference type="PANTHER" id="PTHR45527">
    <property type="entry name" value="NONRIBOSOMAL PEPTIDE SYNTHETASE"/>
    <property type="match status" value="1"/>
</dbReference>
<organism evidence="2 3">
    <name type="scientific">Streptomyces zhaozhouensis</name>
    <dbReference type="NCBI Taxonomy" id="1300267"/>
    <lineage>
        <taxon>Bacteria</taxon>
        <taxon>Bacillati</taxon>
        <taxon>Actinomycetota</taxon>
        <taxon>Actinomycetes</taxon>
        <taxon>Kitasatosporales</taxon>
        <taxon>Streptomycetaceae</taxon>
        <taxon>Streptomyces</taxon>
    </lineage>
</organism>
<feature type="non-terminal residue" evidence="2">
    <location>
        <position position="454"/>
    </location>
</feature>
<dbReference type="GO" id="GO:0003824">
    <property type="term" value="F:catalytic activity"/>
    <property type="evidence" value="ECO:0007669"/>
    <property type="project" value="InterPro"/>
</dbReference>
<proteinExistence type="predicted"/>
<dbReference type="RefSeq" id="WP_245880853.1">
    <property type="nucleotide sequence ID" value="NZ_OCNE01000049.1"/>
</dbReference>
<dbReference type="GO" id="GO:0031177">
    <property type="term" value="F:phosphopantetheine binding"/>
    <property type="evidence" value="ECO:0007669"/>
    <property type="project" value="TreeGrafter"/>
</dbReference>
<reference evidence="2 3" key="1">
    <citation type="submission" date="2017-09" db="EMBL/GenBank/DDBJ databases">
        <authorList>
            <person name="Ehlers B."/>
            <person name="Leendertz F.H."/>
        </authorList>
    </citation>
    <scope>NUCLEOTIDE SEQUENCE [LARGE SCALE GENOMIC DNA]</scope>
    <source>
        <strain evidence="2 3">CGMCC 4.7095</strain>
    </source>
</reference>
<evidence type="ECO:0000313" key="2">
    <source>
        <dbReference type="EMBL" id="SOD67980.1"/>
    </source>
</evidence>
<keyword evidence="3" id="KW-1185">Reference proteome</keyword>
<dbReference type="GO" id="GO:0008610">
    <property type="term" value="P:lipid biosynthetic process"/>
    <property type="evidence" value="ECO:0007669"/>
    <property type="project" value="UniProtKB-ARBA"/>
</dbReference>
<feature type="domain" description="Condensation" evidence="1">
    <location>
        <begin position="10"/>
        <end position="431"/>
    </location>
</feature>
<dbReference type="EMBL" id="OCNE01000049">
    <property type="protein sequence ID" value="SOD67980.1"/>
    <property type="molecule type" value="Genomic_DNA"/>
</dbReference>
<dbReference type="AlphaFoldDB" id="A0A286EAT2"/>
<dbReference type="GO" id="GO:0044550">
    <property type="term" value="P:secondary metabolite biosynthetic process"/>
    <property type="evidence" value="ECO:0007669"/>
    <property type="project" value="TreeGrafter"/>
</dbReference>
<dbReference type="GO" id="GO:0043041">
    <property type="term" value="P:amino acid activation for nonribosomal peptide biosynthetic process"/>
    <property type="evidence" value="ECO:0007669"/>
    <property type="project" value="TreeGrafter"/>
</dbReference>
<dbReference type="Proteomes" id="UP000219072">
    <property type="component" value="Unassembled WGS sequence"/>
</dbReference>
<dbReference type="CDD" id="cd19543">
    <property type="entry name" value="DCL_NRPS"/>
    <property type="match status" value="1"/>
</dbReference>
<evidence type="ECO:0000259" key="1">
    <source>
        <dbReference type="Pfam" id="PF00668"/>
    </source>
</evidence>
<dbReference type="Pfam" id="PF00668">
    <property type="entry name" value="Condensation"/>
    <property type="match status" value="1"/>
</dbReference>
<dbReference type="SUPFAM" id="SSF52777">
    <property type="entry name" value="CoA-dependent acyltransferases"/>
    <property type="match status" value="2"/>
</dbReference>
<dbReference type="Gene3D" id="3.30.559.10">
    <property type="entry name" value="Chloramphenicol acetyltransferase-like domain"/>
    <property type="match status" value="1"/>
</dbReference>
<dbReference type="PANTHER" id="PTHR45527:SF1">
    <property type="entry name" value="FATTY ACID SYNTHASE"/>
    <property type="match status" value="1"/>
</dbReference>